<gene>
    <name evidence="3" type="ORF">NC653_007753</name>
    <name evidence="2" type="ORF">NC653_035607</name>
</gene>
<evidence type="ECO:0000313" key="3">
    <source>
        <dbReference type="EMBL" id="KAJ7009215.1"/>
    </source>
</evidence>
<evidence type="ECO:0000256" key="1">
    <source>
        <dbReference type="SAM" id="MobiDB-lite"/>
    </source>
</evidence>
<dbReference type="EMBL" id="JAQIZT010000016">
    <property type="protein sequence ID" value="KAJ6967447.1"/>
    <property type="molecule type" value="Genomic_DNA"/>
</dbReference>
<comment type="caution">
    <text evidence="3">The sequence shown here is derived from an EMBL/GenBank/DDBJ whole genome shotgun (WGS) entry which is preliminary data.</text>
</comment>
<dbReference type="Proteomes" id="UP001164929">
    <property type="component" value="Chromosome 2"/>
</dbReference>
<feature type="region of interest" description="Disordered" evidence="1">
    <location>
        <begin position="29"/>
        <end position="48"/>
    </location>
</feature>
<protein>
    <submittedName>
        <fullName evidence="3">Uncharacterized protein</fullName>
    </submittedName>
</protein>
<keyword evidence="4" id="KW-1185">Reference proteome</keyword>
<accession>A0AAD6WDZ2</accession>
<dbReference type="EMBL" id="JAQIZT010000002">
    <property type="protein sequence ID" value="KAJ7009215.1"/>
    <property type="molecule type" value="Genomic_DNA"/>
</dbReference>
<evidence type="ECO:0000313" key="2">
    <source>
        <dbReference type="EMBL" id="KAJ6967447.1"/>
    </source>
</evidence>
<proteinExistence type="predicted"/>
<dbReference type="Proteomes" id="UP001164929">
    <property type="component" value="Chromosome 16"/>
</dbReference>
<sequence>MNVKHLSNIEEAAVISTERVGKCKRTKKSEWPRKCQKKEKGKNVKSQRGKEFFQKGSSKIEEVKNERRKHWRLIGIFWKSLLELL</sequence>
<reference evidence="3 4" key="1">
    <citation type="journal article" date="2023" name="Mol. Ecol. Resour.">
        <title>Chromosome-level genome assembly of a triploid poplar Populus alba 'Berolinensis'.</title>
        <authorList>
            <person name="Chen S."/>
            <person name="Yu Y."/>
            <person name="Wang X."/>
            <person name="Wang S."/>
            <person name="Zhang T."/>
            <person name="Zhou Y."/>
            <person name="He R."/>
            <person name="Meng N."/>
            <person name="Wang Y."/>
            <person name="Liu W."/>
            <person name="Liu Z."/>
            <person name="Liu J."/>
            <person name="Guo Q."/>
            <person name="Huang H."/>
            <person name="Sederoff R.R."/>
            <person name="Wang G."/>
            <person name="Qu G."/>
            <person name="Chen S."/>
        </authorList>
    </citation>
    <scope>NUCLEOTIDE SEQUENCE</scope>
    <source>
        <strain evidence="3">SC-2020</strain>
    </source>
</reference>
<name>A0AAD6WDZ2_9ROSI</name>
<evidence type="ECO:0000313" key="4">
    <source>
        <dbReference type="Proteomes" id="UP001164929"/>
    </source>
</evidence>
<organism evidence="3 4">
    <name type="scientific">Populus alba x Populus x berolinensis</name>
    <dbReference type="NCBI Taxonomy" id="444605"/>
    <lineage>
        <taxon>Eukaryota</taxon>
        <taxon>Viridiplantae</taxon>
        <taxon>Streptophyta</taxon>
        <taxon>Embryophyta</taxon>
        <taxon>Tracheophyta</taxon>
        <taxon>Spermatophyta</taxon>
        <taxon>Magnoliopsida</taxon>
        <taxon>eudicotyledons</taxon>
        <taxon>Gunneridae</taxon>
        <taxon>Pentapetalae</taxon>
        <taxon>rosids</taxon>
        <taxon>fabids</taxon>
        <taxon>Malpighiales</taxon>
        <taxon>Salicaceae</taxon>
        <taxon>Saliceae</taxon>
        <taxon>Populus</taxon>
    </lineage>
</organism>
<dbReference type="AlphaFoldDB" id="A0AAD6WDZ2"/>
<feature type="compositionally biased region" description="Basic residues" evidence="1">
    <location>
        <begin position="34"/>
        <end position="47"/>
    </location>
</feature>